<evidence type="ECO:0000256" key="3">
    <source>
        <dbReference type="ARBA" id="ARBA00022705"/>
    </source>
</evidence>
<keyword evidence="4" id="KW-0238">DNA-binding</keyword>
<keyword evidence="3" id="KW-0235">DNA replication</keyword>
<dbReference type="SUPFAM" id="SSF52540">
    <property type="entry name" value="P-loop containing nucleoside triphosphate hydrolases"/>
    <property type="match status" value="1"/>
</dbReference>
<dbReference type="PANTHER" id="PTHR12087">
    <property type="entry name" value="ORIGIN RECOGNITION COMPLEX SUBUNIT 4"/>
    <property type="match status" value="1"/>
</dbReference>
<feature type="region of interest" description="Disordered" evidence="6">
    <location>
        <begin position="499"/>
        <end position="520"/>
    </location>
</feature>
<evidence type="ECO:0000256" key="6">
    <source>
        <dbReference type="SAM" id="MobiDB-lite"/>
    </source>
</evidence>
<evidence type="ECO:0000256" key="5">
    <source>
        <dbReference type="ARBA" id="ARBA00023242"/>
    </source>
</evidence>
<keyword evidence="10" id="KW-1185">Reference proteome</keyword>
<dbReference type="Pfam" id="PF14629">
    <property type="entry name" value="ORC4_C"/>
    <property type="match status" value="1"/>
</dbReference>
<evidence type="ECO:0000256" key="4">
    <source>
        <dbReference type="ARBA" id="ARBA00023125"/>
    </source>
</evidence>
<dbReference type="Proteomes" id="UP000289152">
    <property type="component" value="Unassembled WGS sequence"/>
</dbReference>
<comment type="subcellular location">
    <subcellularLocation>
        <location evidence="1">Nucleus</location>
    </subcellularLocation>
</comment>
<dbReference type="Gene3D" id="3.40.50.300">
    <property type="entry name" value="P-loop containing nucleotide triphosphate hydrolases"/>
    <property type="match status" value="1"/>
</dbReference>
<proteinExistence type="inferred from homology"/>
<evidence type="ECO:0000313" key="10">
    <source>
        <dbReference type="Proteomes" id="UP000289152"/>
    </source>
</evidence>
<feature type="compositionally biased region" description="Polar residues" evidence="6">
    <location>
        <begin position="204"/>
        <end position="220"/>
    </location>
</feature>
<evidence type="ECO:0000313" key="9">
    <source>
        <dbReference type="EMBL" id="RXK40830.1"/>
    </source>
</evidence>
<dbReference type="InterPro" id="IPR016527">
    <property type="entry name" value="ORC4"/>
</dbReference>
<feature type="compositionally biased region" description="Acidic residues" evidence="6">
    <location>
        <begin position="507"/>
        <end position="520"/>
    </location>
</feature>
<feature type="compositionally biased region" description="Acidic residues" evidence="6">
    <location>
        <begin position="319"/>
        <end position="334"/>
    </location>
</feature>
<evidence type="ECO:0000259" key="8">
    <source>
        <dbReference type="Pfam" id="PF14629"/>
    </source>
</evidence>
<dbReference type="FunFam" id="3.40.50.300:FF:001499">
    <property type="entry name" value="Origin recognition complex subunit 4, putative"/>
    <property type="match status" value="1"/>
</dbReference>
<evidence type="ECO:0000256" key="2">
    <source>
        <dbReference type="ARBA" id="ARBA00005334"/>
    </source>
</evidence>
<feature type="compositionally biased region" description="Pro residues" evidence="6">
    <location>
        <begin position="107"/>
        <end position="120"/>
    </location>
</feature>
<dbReference type="Pfam" id="PF13191">
    <property type="entry name" value="AAA_16"/>
    <property type="match status" value="1"/>
</dbReference>
<gene>
    <name evidence="9" type="ORF">M231_01889</name>
</gene>
<reference evidence="9 10" key="1">
    <citation type="submission" date="2016-06" db="EMBL/GenBank/DDBJ databases">
        <title>Evolution of pathogenesis and genome organization in the Tremellales.</title>
        <authorList>
            <person name="Cuomo C."/>
            <person name="Litvintseva A."/>
            <person name="Heitman J."/>
            <person name="Chen Y."/>
            <person name="Sun S."/>
            <person name="Springer D."/>
            <person name="Dromer F."/>
            <person name="Young S."/>
            <person name="Zeng Q."/>
            <person name="Chapman S."/>
            <person name="Gujja S."/>
            <person name="Saif S."/>
            <person name="Birren B."/>
        </authorList>
    </citation>
    <scope>NUCLEOTIDE SEQUENCE [LARGE SCALE GENOMIC DNA]</scope>
    <source>
        <strain evidence="9 10">ATCC 28783</strain>
    </source>
</reference>
<feature type="region of interest" description="Disordered" evidence="6">
    <location>
        <begin position="308"/>
        <end position="341"/>
    </location>
</feature>
<comment type="caution">
    <text evidence="9">The sequence shown here is derived from an EMBL/GenBank/DDBJ whole genome shotgun (WGS) entry which is preliminary data.</text>
</comment>
<dbReference type="OrthoDB" id="343623at2759"/>
<evidence type="ECO:0000259" key="7">
    <source>
        <dbReference type="Pfam" id="PF13191"/>
    </source>
</evidence>
<dbReference type="PANTHER" id="PTHR12087:SF0">
    <property type="entry name" value="ORIGIN RECOGNITION COMPLEX SUBUNIT 4"/>
    <property type="match status" value="1"/>
</dbReference>
<dbReference type="GO" id="GO:0006270">
    <property type="term" value="P:DNA replication initiation"/>
    <property type="evidence" value="ECO:0007669"/>
    <property type="project" value="TreeGrafter"/>
</dbReference>
<feature type="domain" description="Origin recognition complex subunit 4 C-terminal" evidence="8">
    <location>
        <begin position="658"/>
        <end position="835"/>
    </location>
</feature>
<dbReference type="GO" id="GO:0005664">
    <property type="term" value="C:nuclear origin of replication recognition complex"/>
    <property type="evidence" value="ECO:0007669"/>
    <property type="project" value="TreeGrafter"/>
</dbReference>
<feature type="compositionally biased region" description="Polar residues" evidence="6">
    <location>
        <begin position="160"/>
        <end position="170"/>
    </location>
</feature>
<dbReference type="InterPro" id="IPR032705">
    <property type="entry name" value="ORC4_C"/>
</dbReference>
<name>A0A4Q1BSA5_TREME</name>
<dbReference type="AlphaFoldDB" id="A0A4Q1BSA5"/>
<dbReference type="GO" id="GO:0003688">
    <property type="term" value="F:DNA replication origin binding"/>
    <property type="evidence" value="ECO:0007669"/>
    <property type="project" value="TreeGrafter"/>
</dbReference>
<accession>A0A4Q1BSA5</accession>
<sequence length="861" mass="95316">MFDRCKAEIKVDERAFLGSLREELGSIKAVENQAKLAAQGGYVLEPNGIAGQLAIIRTRISDLIATQAQELAPDDASVLETPRKQKDMRNLKKKSKRRESMRIAPVPIAPPSPFPTPTPAEPVGTPRKRPMPVVEVPSAKRRRIEVPSPSTPGTPRSVLGSPSASTPRSNLNRRKADRPAKSTRPNDETPNLKDAKQSKFIKALTQSARKPAPNRTSQPTRVIPIDKPVRTTLSSSKKNHVSGGDVPNFDEAFDDTQNENTTGEKGWSRESFLVNEHLRTQREARNFVYEGSADAPKLTRSGRVLGSAVDEYGAGRETPDEDERSEALEEDQVSELDRREEEHLGINIDEERDARFGEIEEDETTDEIEVRGEHKEIGEGKKVVEQKINPLPQSARKYVLDILANLNGRNVREPAPFIDEEKNEALQGLVGLLKGTVERGEGNSALVVGPRGVGKTRTIARALQLLPSSSTPPIVVHLSGHAQTTDRLAIREMGRQISEAEGRLDVSEDDDDPQTEEDEYAPTTLPSHLLALLTVPSPRAIVIVIEEFDLFTEHARQALLYCLLDVVQSIKTGPVESTGRGVAVIGLTTRIDTLLLLEKRVKSRFSHRVWKILSPLSPGSLGWRKLLRGVLVPWELPSSNMSLSSTSQTSGTRKLSEEEDEECKLWKGDWGFAIETLLEHPKIIQHLDRLTGLTTDVRNVYKPFIIPVSKVLAGELDFISVQSIAQSILDQIEGSGWGLQLAKLKGLPHPALTILIICKHLISVNQETFNLTQITEEYLRFSRTRLVGSGKTRWPIPLLKMAFEHLERDGLLLPVSKGRIEYKKMRCALSAAELAGWFRLHNGAGLGNELTAWGKTLGGHV</sequence>
<feature type="compositionally biased region" description="Basic and acidic residues" evidence="6">
    <location>
        <begin position="177"/>
        <end position="197"/>
    </location>
</feature>
<organism evidence="9 10">
    <name type="scientific">Tremella mesenterica</name>
    <name type="common">Jelly fungus</name>
    <dbReference type="NCBI Taxonomy" id="5217"/>
    <lineage>
        <taxon>Eukaryota</taxon>
        <taxon>Fungi</taxon>
        <taxon>Dikarya</taxon>
        <taxon>Basidiomycota</taxon>
        <taxon>Agaricomycotina</taxon>
        <taxon>Tremellomycetes</taxon>
        <taxon>Tremellales</taxon>
        <taxon>Tremellaceae</taxon>
        <taxon>Tremella</taxon>
    </lineage>
</organism>
<dbReference type="VEuPathDB" id="FungiDB:TREMEDRAFT_64480"/>
<dbReference type="InterPro" id="IPR027417">
    <property type="entry name" value="P-loop_NTPase"/>
</dbReference>
<feature type="domain" description="Orc1-like AAA ATPase" evidence="7">
    <location>
        <begin position="426"/>
        <end position="569"/>
    </location>
</feature>
<dbReference type="VEuPathDB" id="FungiDB:TREMEDRAFT_20901"/>
<dbReference type="STRING" id="5217.A0A4Q1BSA5"/>
<feature type="compositionally biased region" description="Basic and acidic residues" evidence="6">
    <location>
        <begin position="81"/>
        <end position="90"/>
    </location>
</feature>
<feature type="region of interest" description="Disordered" evidence="6">
    <location>
        <begin position="73"/>
        <end position="265"/>
    </location>
</feature>
<protein>
    <submittedName>
        <fullName evidence="9">Uncharacterized protein</fullName>
    </submittedName>
</protein>
<dbReference type="CDD" id="cd00009">
    <property type="entry name" value="AAA"/>
    <property type="match status" value="1"/>
</dbReference>
<comment type="similarity">
    <text evidence="2">Belongs to the ORC4 family.</text>
</comment>
<dbReference type="EMBL" id="SDIL01000014">
    <property type="protein sequence ID" value="RXK40830.1"/>
    <property type="molecule type" value="Genomic_DNA"/>
</dbReference>
<evidence type="ECO:0000256" key="1">
    <source>
        <dbReference type="ARBA" id="ARBA00004123"/>
    </source>
</evidence>
<keyword evidence="5" id="KW-0539">Nucleus</keyword>
<dbReference type="InParanoid" id="A0A4Q1BSA5"/>
<dbReference type="InterPro" id="IPR041664">
    <property type="entry name" value="AAA_16"/>
</dbReference>